<dbReference type="KEGG" id="rher:EHE19_015120"/>
<evidence type="ECO:0000256" key="4">
    <source>
        <dbReference type="ARBA" id="ARBA00022840"/>
    </source>
</evidence>
<dbReference type="InterPro" id="IPR003593">
    <property type="entry name" value="AAA+_ATPase"/>
</dbReference>
<dbReference type="OrthoDB" id="9810992at2"/>
<dbReference type="GO" id="GO:0016887">
    <property type="term" value="F:ATP hydrolysis activity"/>
    <property type="evidence" value="ECO:0007669"/>
    <property type="project" value="InterPro"/>
</dbReference>
<evidence type="ECO:0000256" key="2">
    <source>
        <dbReference type="ARBA" id="ARBA00022448"/>
    </source>
</evidence>
<reference evidence="5 6" key="1">
    <citation type="submission" date="2020-09" db="EMBL/GenBank/DDBJ databases">
        <title>Characterization and genome sequencing of Ruminiclostridium sp. nov. MA18.</title>
        <authorList>
            <person name="Rettenmaier R."/>
            <person name="Kowollik M.-L."/>
            <person name="Liebl W."/>
            <person name="Zverlov V."/>
        </authorList>
    </citation>
    <scope>NUCLEOTIDE SEQUENCE [LARGE SCALE GENOMIC DNA]</scope>
    <source>
        <strain evidence="5 6">MA18</strain>
    </source>
</reference>
<dbReference type="FunFam" id="3.40.50.300:FF:000032">
    <property type="entry name" value="Export ABC transporter ATP-binding protein"/>
    <property type="match status" value="1"/>
</dbReference>
<dbReference type="EMBL" id="CP061336">
    <property type="protein sequence ID" value="QNU66198.1"/>
    <property type="molecule type" value="Genomic_DNA"/>
</dbReference>
<dbReference type="PANTHER" id="PTHR42798:SF6">
    <property type="entry name" value="CELL DIVISION ATP-BINDING PROTEIN FTSE"/>
    <property type="match status" value="1"/>
</dbReference>
<evidence type="ECO:0000313" key="5">
    <source>
        <dbReference type="EMBL" id="QNU66198.1"/>
    </source>
</evidence>
<comment type="similarity">
    <text evidence="1">Belongs to the ABC transporter superfamily.</text>
</comment>
<dbReference type="InterPro" id="IPR017911">
    <property type="entry name" value="MacB-like_ATP-bd"/>
</dbReference>
<evidence type="ECO:0000256" key="1">
    <source>
        <dbReference type="ARBA" id="ARBA00005417"/>
    </source>
</evidence>
<evidence type="ECO:0000313" key="6">
    <source>
        <dbReference type="Proteomes" id="UP000306409"/>
    </source>
</evidence>
<dbReference type="AlphaFoldDB" id="A0A4U7JLR3"/>
<dbReference type="Pfam" id="PF00005">
    <property type="entry name" value="ABC_tran"/>
    <property type="match status" value="1"/>
</dbReference>
<dbReference type="GO" id="GO:0005524">
    <property type="term" value="F:ATP binding"/>
    <property type="evidence" value="ECO:0007669"/>
    <property type="project" value="UniProtKB-KW"/>
</dbReference>
<dbReference type="RefSeq" id="WP_137696942.1">
    <property type="nucleotide sequence ID" value="NZ_CP061336.1"/>
</dbReference>
<evidence type="ECO:0000256" key="3">
    <source>
        <dbReference type="ARBA" id="ARBA00022741"/>
    </source>
</evidence>
<proteinExistence type="inferred from homology"/>
<organism evidence="5 6">
    <name type="scientific">Ruminiclostridium herbifermentans</name>
    <dbReference type="NCBI Taxonomy" id="2488810"/>
    <lineage>
        <taxon>Bacteria</taxon>
        <taxon>Bacillati</taxon>
        <taxon>Bacillota</taxon>
        <taxon>Clostridia</taxon>
        <taxon>Eubacteriales</taxon>
        <taxon>Oscillospiraceae</taxon>
        <taxon>Ruminiclostridium</taxon>
    </lineage>
</organism>
<dbReference type="PANTHER" id="PTHR42798">
    <property type="entry name" value="LIPOPROTEIN-RELEASING SYSTEM ATP-BINDING PROTEIN LOLD"/>
    <property type="match status" value="1"/>
</dbReference>
<keyword evidence="3" id="KW-0547">Nucleotide-binding</keyword>
<dbReference type="InterPro" id="IPR027417">
    <property type="entry name" value="P-loop_NTPase"/>
</dbReference>
<gene>
    <name evidence="5" type="ORF">EHE19_015120</name>
</gene>
<keyword evidence="6" id="KW-1185">Reference proteome</keyword>
<protein>
    <submittedName>
        <fullName evidence="5">ABC transporter ATP-binding protein</fullName>
    </submittedName>
</protein>
<dbReference type="PROSITE" id="PS00211">
    <property type="entry name" value="ABC_TRANSPORTER_1"/>
    <property type="match status" value="1"/>
</dbReference>
<dbReference type="Proteomes" id="UP000306409">
    <property type="component" value="Chromosome"/>
</dbReference>
<sequence>MCILRVENLIKDYTMEGFNIQALKGINLHIESGEFVSIMGPSGSGKSTLLYLLGSLEHPSSGKIILADKDISTLNDNEISKIRRREIGFIFQFYNLIPVLNVEENIMMPITLDGGKFSDYKEQLDKVIEIVGLTDRRKHRPSQLSGGQQQRVAIARALINNPKIILADEPTGNLDTKTSNDIMKLLKELCEKYGKTIVMVTHDVKTAEFASRIIHIKDGVIEKEVNNYKL</sequence>
<keyword evidence="2" id="KW-0813">Transport</keyword>
<keyword evidence="4 5" id="KW-0067">ATP-binding</keyword>
<dbReference type="InterPro" id="IPR003439">
    <property type="entry name" value="ABC_transporter-like_ATP-bd"/>
</dbReference>
<dbReference type="CDD" id="cd03255">
    <property type="entry name" value="ABC_MJ0796_LolCDE_FtsE"/>
    <property type="match status" value="1"/>
</dbReference>
<name>A0A4U7JLR3_9FIRM</name>
<dbReference type="Gene3D" id="3.40.50.300">
    <property type="entry name" value="P-loop containing nucleotide triphosphate hydrolases"/>
    <property type="match status" value="1"/>
</dbReference>
<dbReference type="GO" id="GO:0098796">
    <property type="term" value="C:membrane protein complex"/>
    <property type="evidence" value="ECO:0007669"/>
    <property type="project" value="UniProtKB-ARBA"/>
</dbReference>
<dbReference type="SMART" id="SM00382">
    <property type="entry name" value="AAA"/>
    <property type="match status" value="1"/>
</dbReference>
<dbReference type="SUPFAM" id="SSF52540">
    <property type="entry name" value="P-loop containing nucleoside triphosphate hydrolases"/>
    <property type="match status" value="1"/>
</dbReference>
<dbReference type="PROSITE" id="PS50893">
    <property type="entry name" value="ABC_TRANSPORTER_2"/>
    <property type="match status" value="1"/>
</dbReference>
<dbReference type="GO" id="GO:0022857">
    <property type="term" value="F:transmembrane transporter activity"/>
    <property type="evidence" value="ECO:0007669"/>
    <property type="project" value="UniProtKB-ARBA"/>
</dbReference>
<dbReference type="InterPro" id="IPR017871">
    <property type="entry name" value="ABC_transporter-like_CS"/>
</dbReference>
<accession>A0A4U7JLR3</accession>